<dbReference type="Proteomes" id="UP000430404">
    <property type="component" value="Unassembled WGS sequence"/>
</dbReference>
<evidence type="ECO:0000313" key="1">
    <source>
        <dbReference type="EMBL" id="VXA55495.1"/>
    </source>
</evidence>
<gene>
    <name evidence="1" type="ORF">ACI8B_210283</name>
</gene>
<organism evidence="1 2">
    <name type="scientific">Acinetobacter proteolyticus</name>
    <dbReference type="NCBI Taxonomy" id="1776741"/>
    <lineage>
        <taxon>Bacteria</taxon>
        <taxon>Pseudomonadati</taxon>
        <taxon>Pseudomonadota</taxon>
        <taxon>Gammaproteobacteria</taxon>
        <taxon>Moraxellales</taxon>
        <taxon>Moraxellaceae</taxon>
        <taxon>Acinetobacter</taxon>
    </lineage>
</organism>
<dbReference type="RefSeq" id="WP_159725145.1">
    <property type="nucleotide sequence ID" value="NZ_LR732744.1"/>
</dbReference>
<dbReference type="EMBL" id="CABWKZ010000014">
    <property type="protein sequence ID" value="VXA55495.1"/>
    <property type="molecule type" value="Genomic_DNA"/>
</dbReference>
<name>A0A653K582_9GAMM</name>
<accession>A0A653K582</accession>
<sequence length="65" mass="7539">MIIGLILHYSSLNKAGIVIDENSVRYQFSSEEWKGESELRCGMRVYFDLNSANRIIKIYKPKVIT</sequence>
<protein>
    <submittedName>
        <fullName evidence="1">Uncharacterized protein</fullName>
    </submittedName>
</protein>
<proteinExistence type="predicted"/>
<dbReference type="AlphaFoldDB" id="A0A653K582"/>
<reference evidence="1 2" key="1">
    <citation type="submission" date="2019-10" db="EMBL/GenBank/DDBJ databases">
        <authorList>
            <person name="Karimi E."/>
        </authorList>
    </citation>
    <scope>NUCLEOTIDE SEQUENCE [LARGE SCALE GENOMIC DNA]</scope>
    <source>
        <strain evidence="1">Acinetobacter sp. 8BE</strain>
    </source>
</reference>
<evidence type="ECO:0000313" key="2">
    <source>
        <dbReference type="Proteomes" id="UP000430404"/>
    </source>
</evidence>